<dbReference type="AlphaFoldDB" id="A0A8J2PW95"/>
<reference evidence="1" key="1">
    <citation type="submission" date="2021-06" db="EMBL/GenBank/DDBJ databases">
        <authorList>
            <person name="Hodson N. C."/>
            <person name="Mongue J. A."/>
            <person name="Jaron S. K."/>
        </authorList>
    </citation>
    <scope>NUCLEOTIDE SEQUENCE</scope>
</reference>
<keyword evidence="2" id="KW-1185">Reference proteome</keyword>
<gene>
    <name evidence="1" type="ORF">AFUS01_LOCUS40527</name>
</gene>
<feature type="non-terminal residue" evidence="1">
    <location>
        <position position="101"/>
    </location>
</feature>
<organism evidence="1 2">
    <name type="scientific">Allacma fusca</name>
    <dbReference type="NCBI Taxonomy" id="39272"/>
    <lineage>
        <taxon>Eukaryota</taxon>
        <taxon>Metazoa</taxon>
        <taxon>Ecdysozoa</taxon>
        <taxon>Arthropoda</taxon>
        <taxon>Hexapoda</taxon>
        <taxon>Collembola</taxon>
        <taxon>Symphypleona</taxon>
        <taxon>Sminthuridae</taxon>
        <taxon>Allacma</taxon>
    </lineage>
</organism>
<sequence length="101" mass="11178">MTLSELNFSLEVERMLRNIAEPEYIQIVIELLCVGFKKDAKLPQSADLKGETNNIMNAFFNSPTSTTTGYLARAVVNEILQGDMGVGVANQEEFALSEMCN</sequence>
<comment type="caution">
    <text evidence="1">The sequence shown here is derived from an EMBL/GenBank/DDBJ whole genome shotgun (WGS) entry which is preliminary data.</text>
</comment>
<dbReference type="EMBL" id="CAJVCH010557380">
    <property type="protein sequence ID" value="CAG7830742.1"/>
    <property type="molecule type" value="Genomic_DNA"/>
</dbReference>
<dbReference type="Proteomes" id="UP000708208">
    <property type="component" value="Unassembled WGS sequence"/>
</dbReference>
<name>A0A8J2PW95_9HEXA</name>
<evidence type="ECO:0000313" key="1">
    <source>
        <dbReference type="EMBL" id="CAG7830742.1"/>
    </source>
</evidence>
<protein>
    <submittedName>
        <fullName evidence="1">Uncharacterized protein</fullName>
    </submittedName>
</protein>
<dbReference type="OrthoDB" id="5971574at2759"/>
<proteinExistence type="predicted"/>
<accession>A0A8J2PW95</accession>
<evidence type="ECO:0000313" key="2">
    <source>
        <dbReference type="Proteomes" id="UP000708208"/>
    </source>
</evidence>